<gene>
    <name evidence="4" type="ORF">IPV69_10230</name>
</gene>
<keyword evidence="5" id="KW-1185">Reference proteome</keyword>
<dbReference type="InterPro" id="IPR028994">
    <property type="entry name" value="Integrin_alpha_N"/>
</dbReference>
<dbReference type="InterPro" id="IPR013517">
    <property type="entry name" value="FG-GAP"/>
</dbReference>
<evidence type="ECO:0000256" key="2">
    <source>
        <dbReference type="SAM" id="SignalP"/>
    </source>
</evidence>
<dbReference type="PANTHER" id="PTHR45460:SF2">
    <property type="entry name" value="ALPHA 1,3 GLUCANASE, GH71 FAMILY (EUROFUNG)"/>
    <property type="match status" value="1"/>
</dbReference>
<evidence type="ECO:0000313" key="4">
    <source>
        <dbReference type="EMBL" id="QOV91708.1"/>
    </source>
</evidence>
<sequence>MISKLTHAAVGLAIGAFASSALAQDVPALAFKSQEIDKTLKIGYAVRVVDINGDKKPDILVCDANRVIWFSNPDWKLHTVIENDKAGVKADNVCIAAHDIDGDGKVDIALGADWLPNNTTGAGSLQWLKQPDDLSKPWQVFPIKQSEPTLHRIHFGDLDGDGKMELVVGPLKGVGSTAKAQWADAAVALTAYTIPANPAKEPWKQYLINDKFHVMHNFLPVQWGLSKPDQVLTASYEGVNLLVPMAEGKWTTYHLGEGNQTTPTGNRGSSEIKVGKLKDGRKILATTEPFHGNQAVVYVQPTNTFNADKLWPRTVLDETLTGGHAVWCADFDGDGTDEIVIGWRDVLAGKPPVGIRIFKVAGEKDGAVTWSMMQLEKGGVACEDVACADFDGDGKIDIVGVGRATKNVVIYWNKAK</sequence>
<feature type="signal peptide" evidence="2">
    <location>
        <begin position="1"/>
        <end position="23"/>
    </location>
</feature>
<feature type="chain" id="PRO_5034450736" evidence="2">
    <location>
        <begin position="24"/>
        <end position="416"/>
    </location>
</feature>
<dbReference type="EMBL" id="CP063458">
    <property type="protein sequence ID" value="QOV91708.1"/>
    <property type="molecule type" value="Genomic_DNA"/>
</dbReference>
<keyword evidence="1 2" id="KW-0732">Signal</keyword>
<accession>A0A7M2X1T8</accession>
<reference evidence="4 5" key="1">
    <citation type="submission" date="2020-10" db="EMBL/GenBank/DDBJ databases">
        <title>Wide distribution of Phycisphaera-like planctomycetes from WD2101 soil group in peatlands and genome analysis of the first cultivated representative.</title>
        <authorList>
            <person name="Dedysh S.N."/>
            <person name="Beletsky A.V."/>
            <person name="Ivanova A."/>
            <person name="Kulichevskaya I.S."/>
            <person name="Suzina N.E."/>
            <person name="Philippov D.A."/>
            <person name="Rakitin A.L."/>
            <person name="Mardanov A.V."/>
            <person name="Ravin N.V."/>
        </authorList>
    </citation>
    <scope>NUCLEOTIDE SEQUENCE [LARGE SCALE GENOMIC DNA]</scope>
    <source>
        <strain evidence="4 5">M1803</strain>
    </source>
</reference>
<protein>
    <submittedName>
        <fullName evidence="4">VCBS repeat-containing protein</fullName>
    </submittedName>
</protein>
<dbReference type="AlphaFoldDB" id="A0A7M2X1T8"/>
<dbReference type="InterPro" id="IPR054583">
    <property type="entry name" value="Beta-prop_AUDH"/>
</dbReference>
<dbReference type="Gene3D" id="2.130.10.130">
    <property type="entry name" value="Integrin alpha, N-terminal"/>
    <property type="match status" value="2"/>
</dbReference>
<proteinExistence type="predicted"/>
<dbReference type="RefSeq" id="WP_206295014.1">
    <property type="nucleotide sequence ID" value="NZ_CP063458.1"/>
</dbReference>
<dbReference type="KEGG" id="hbs:IPV69_10230"/>
<dbReference type="Pfam" id="PF22301">
    <property type="entry name" value="AUDH_beta_propeller"/>
    <property type="match status" value="1"/>
</dbReference>
<name>A0A7M2X1T8_9BACT</name>
<organism evidence="4 5">
    <name type="scientific">Humisphaera borealis</name>
    <dbReference type="NCBI Taxonomy" id="2807512"/>
    <lineage>
        <taxon>Bacteria</taxon>
        <taxon>Pseudomonadati</taxon>
        <taxon>Planctomycetota</taxon>
        <taxon>Phycisphaerae</taxon>
        <taxon>Tepidisphaerales</taxon>
        <taxon>Tepidisphaeraceae</taxon>
        <taxon>Humisphaera</taxon>
    </lineage>
</organism>
<dbReference type="Pfam" id="PF13517">
    <property type="entry name" value="FG-GAP_3"/>
    <property type="match status" value="1"/>
</dbReference>
<dbReference type="PANTHER" id="PTHR45460">
    <property type="entry name" value="SIMILAR TO CYSTEINE PROTEINASE"/>
    <property type="match status" value="1"/>
</dbReference>
<evidence type="ECO:0000259" key="3">
    <source>
        <dbReference type="Pfam" id="PF22301"/>
    </source>
</evidence>
<dbReference type="SUPFAM" id="SSF69318">
    <property type="entry name" value="Integrin alpha N-terminal domain"/>
    <property type="match status" value="1"/>
</dbReference>
<evidence type="ECO:0000313" key="5">
    <source>
        <dbReference type="Proteomes" id="UP000593765"/>
    </source>
</evidence>
<evidence type="ECO:0000256" key="1">
    <source>
        <dbReference type="ARBA" id="ARBA00022729"/>
    </source>
</evidence>
<feature type="domain" description="Aldos-2-ulose dehydratase beta-propeller" evidence="3">
    <location>
        <begin position="123"/>
        <end position="300"/>
    </location>
</feature>
<dbReference type="Proteomes" id="UP000593765">
    <property type="component" value="Chromosome"/>
</dbReference>